<dbReference type="InterPro" id="IPR036844">
    <property type="entry name" value="Hint_dom_sf"/>
</dbReference>
<dbReference type="Proteomes" id="UP000254065">
    <property type="component" value="Unassembled WGS sequence"/>
</dbReference>
<evidence type="ECO:0000313" key="1">
    <source>
        <dbReference type="EMBL" id="STZ09553.1"/>
    </source>
</evidence>
<evidence type="ECO:0000313" key="2">
    <source>
        <dbReference type="Proteomes" id="UP000254065"/>
    </source>
</evidence>
<proteinExistence type="predicted"/>
<sequence>MVLSKHESGIGEQEFKPVVRTVVHHNKEIWNLKYCLVKKSVKANSLSDFDILNMSRKGKVSGINATPNHPFWVKGVGWTRLDALKQGQLLEMKDKEYSAYVILANPIYQTNVPKIFAKLSFDTYLDVREYLDDINYTHSQDNPDYSFFKYAENIGDRESLNNGLMTKSPFTDSEYGEIIPSTDTLLSTVYNFEVADNHALWLKRNASEQVTQTGVQVLQAKA</sequence>
<gene>
    <name evidence="1" type="ORF">NCTC12877_02574</name>
</gene>
<keyword evidence="2" id="KW-1185">Reference proteome</keyword>
<dbReference type="AlphaFoldDB" id="A0A378R2I9"/>
<reference evidence="1 2" key="1">
    <citation type="submission" date="2018-06" db="EMBL/GenBank/DDBJ databases">
        <authorList>
            <consortium name="Pathogen Informatics"/>
            <person name="Doyle S."/>
        </authorList>
    </citation>
    <scope>NUCLEOTIDE SEQUENCE [LARGE SCALE GENOMIC DNA]</scope>
    <source>
        <strain evidence="1 2">NCTC12877</strain>
    </source>
</reference>
<dbReference type="RefSeq" id="WP_029103816.1">
    <property type="nucleotide sequence ID" value="NZ_UGQB01000004.1"/>
</dbReference>
<name>A0A378R2I9_9GAMM</name>
<dbReference type="SUPFAM" id="SSF51294">
    <property type="entry name" value="Hedgehog/intein (Hint) domain"/>
    <property type="match status" value="1"/>
</dbReference>
<protein>
    <submittedName>
        <fullName evidence="1">Uncharacterized protein</fullName>
    </submittedName>
</protein>
<accession>A0A378R2I9</accession>
<organism evidence="1 2">
    <name type="scientific">Moraxella caprae</name>
    <dbReference type="NCBI Taxonomy" id="90240"/>
    <lineage>
        <taxon>Bacteria</taxon>
        <taxon>Pseudomonadati</taxon>
        <taxon>Pseudomonadota</taxon>
        <taxon>Gammaproteobacteria</taxon>
        <taxon>Moraxellales</taxon>
        <taxon>Moraxellaceae</taxon>
        <taxon>Moraxella</taxon>
    </lineage>
</organism>
<dbReference type="Gene3D" id="2.170.16.10">
    <property type="entry name" value="Hedgehog/Intein (Hint) domain"/>
    <property type="match status" value="1"/>
</dbReference>
<dbReference type="OrthoDB" id="6699544at2"/>
<dbReference type="EMBL" id="UGQB01000004">
    <property type="protein sequence ID" value="STZ09553.1"/>
    <property type="molecule type" value="Genomic_DNA"/>
</dbReference>